<evidence type="ECO:0000313" key="2">
    <source>
        <dbReference type="EMBL" id="MCX5614430.1"/>
    </source>
</evidence>
<gene>
    <name evidence="2" type="ORF">NQF64_04125</name>
</gene>
<evidence type="ECO:0000313" key="3">
    <source>
        <dbReference type="Proteomes" id="UP001165648"/>
    </source>
</evidence>
<keyword evidence="3" id="KW-1185">Reference proteome</keyword>
<protein>
    <submittedName>
        <fullName evidence="2">Phage minor head protein</fullName>
    </submittedName>
</protein>
<feature type="domain" description="Phage head morphogenesis" evidence="1">
    <location>
        <begin position="148"/>
        <end position="257"/>
    </location>
</feature>
<evidence type="ECO:0000259" key="1">
    <source>
        <dbReference type="Pfam" id="PF04233"/>
    </source>
</evidence>
<dbReference type="Proteomes" id="UP001165648">
    <property type="component" value="Unassembled WGS sequence"/>
</dbReference>
<dbReference type="InterPro" id="IPR006528">
    <property type="entry name" value="Phage_head_morphogenesis_dom"/>
</dbReference>
<dbReference type="EMBL" id="JANIDW010000001">
    <property type="protein sequence ID" value="MCX5614430.1"/>
    <property type="molecule type" value="Genomic_DNA"/>
</dbReference>
<organism evidence="2 3">
    <name type="scientific">Bombella saccharophila</name>
    <dbReference type="NCBI Taxonomy" id="2967338"/>
    <lineage>
        <taxon>Bacteria</taxon>
        <taxon>Pseudomonadati</taxon>
        <taxon>Pseudomonadota</taxon>
        <taxon>Alphaproteobacteria</taxon>
        <taxon>Acetobacterales</taxon>
        <taxon>Acetobacteraceae</taxon>
        <taxon>Bombella</taxon>
    </lineage>
</organism>
<accession>A0ABT3W7Y4</accession>
<comment type="caution">
    <text evidence="2">The sequence shown here is derived from an EMBL/GenBank/DDBJ whole genome shotgun (WGS) entry which is preliminary data.</text>
</comment>
<proteinExistence type="predicted"/>
<sequence>MAKLRAPGKPVRLAKGRVNAGVGAAYYERICLLIKRMHRDTLRTIQVHYRRAEPELAQDANPVTSLRDVLRKLRNKWSKLFNEQAEALAETFIKRGQNDAEGDLRRRLNRAGFGITFKPDADLKRKLSIATEQNVALIKSIGEQYQDRVQAVVTNTVTSGSNLGKLTTQLEASFGISTRRAAMIARDQSHKINQSVERERATGIGLKEAYWRHVGGGRHPREDHVKADGRRYFVAEGCKISGEYIQPGELINCHCRAEYIIPGYND</sequence>
<dbReference type="RefSeq" id="WP_266106539.1">
    <property type="nucleotide sequence ID" value="NZ_JANIDW010000001.1"/>
</dbReference>
<name>A0ABT3W7Y4_9PROT</name>
<dbReference type="Pfam" id="PF04233">
    <property type="entry name" value="Phage_Mu_F"/>
    <property type="match status" value="1"/>
</dbReference>
<reference evidence="2 3" key="1">
    <citation type="submission" date="2022-07" db="EMBL/GenBank/DDBJ databases">
        <title>Bombella genomes.</title>
        <authorList>
            <person name="Harer L."/>
            <person name="Styblova S."/>
            <person name="Ehrmann M."/>
        </authorList>
    </citation>
    <scope>NUCLEOTIDE SEQUENCE [LARGE SCALE GENOMIC DNA]</scope>
    <source>
        <strain evidence="2 3">TMW 2.2558</strain>
    </source>
</reference>